<organism evidence="3 4">
    <name type="scientific">Anopheles melas</name>
    <dbReference type="NCBI Taxonomy" id="34690"/>
    <lineage>
        <taxon>Eukaryota</taxon>
        <taxon>Metazoa</taxon>
        <taxon>Ecdysozoa</taxon>
        <taxon>Arthropoda</taxon>
        <taxon>Hexapoda</taxon>
        <taxon>Insecta</taxon>
        <taxon>Pterygota</taxon>
        <taxon>Neoptera</taxon>
        <taxon>Endopterygota</taxon>
        <taxon>Diptera</taxon>
        <taxon>Nematocera</taxon>
        <taxon>Culicoidea</taxon>
        <taxon>Culicidae</taxon>
        <taxon>Anophelinae</taxon>
        <taxon>Anopheles</taxon>
    </lineage>
</organism>
<feature type="region of interest" description="Disordered" evidence="1">
    <location>
        <begin position="204"/>
        <end position="223"/>
    </location>
</feature>
<dbReference type="VEuPathDB" id="VectorBase:AMEC009439"/>
<keyword evidence="2" id="KW-0812">Transmembrane</keyword>
<keyword evidence="2" id="KW-0472">Membrane</keyword>
<evidence type="ECO:0000256" key="1">
    <source>
        <dbReference type="SAM" id="MobiDB-lite"/>
    </source>
</evidence>
<name>A0A182TWA4_9DIPT</name>
<sequence>MAYGGRWAIVAAVPKSASWREHALEDGFQIQPTPANVPIRRGQSDAGMYFVQRYIPFGRLLTVAGGAGGWCWWWWRHPVQRRTAARLRPDFGVEVGDSNGSSSIGDSDRAEGDIEQAENGGISSSRLPSATPLPSSDPLNGDRYPSSSDELDSYSFRTGGPAVASLLLMLLLLTVFGAVVTLCIHAQSSRLLLRSGANRSLRLSSERSSHSGHAIPDSETQSEGCVYFSG</sequence>
<feature type="region of interest" description="Disordered" evidence="1">
    <location>
        <begin position="97"/>
        <end position="146"/>
    </location>
</feature>
<dbReference type="AlphaFoldDB" id="A0A182TWA4"/>
<reference evidence="4" key="1">
    <citation type="submission" date="2014-01" db="EMBL/GenBank/DDBJ databases">
        <title>The Genome Sequence of Anopheles melas CM1001059_A (V2).</title>
        <authorList>
            <consortium name="The Broad Institute Genomics Platform"/>
            <person name="Neafsey D.E."/>
            <person name="Besansky N."/>
            <person name="Howell P."/>
            <person name="Walton C."/>
            <person name="Young S.K."/>
            <person name="Zeng Q."/>
            <person name="Gargeya S."/>
            <person name="Fitzgerald M."/>
            <person name="Haas B."/>
            <person name="Abouelleil A."/>
            <person name="Allen A.W."/>
            <person name="Alvarado L."/>
            <person name="Arachchi H.M."/>
            <person name="Berlin A.M."/>
            <person name="Chapman S.B."/>
            <person name="Gainer-Dewar J."/>
            <person name="Goldberg J."/>
            <person name="Griggs A."/>
            <person name="Gujja S."/>
            <person name="Hansen M."/>
            <person name="Howarth C."/>
            <person name="Imamovic A."/>
            <person name="Ireland A."/>
            <person name="Larimer J."/>
            <person name="McCowan C."/>
            <person name="Murphy C."/>
            <person name="Pearson M."/>
            <person name="Poon T.W."/>
            <person name="Priest M."/>
            <person name="Roberts A."/>
            <person name="Saif S."/>
            <person name="Shea T."/>
            <person name="Sisk P."/>
            <person name="Sykes S."/>
            <person name="Wortman J."/>
            <person name="Nusbaum C."/>
            <person name="Birren B."/>
        </authorList>
    </citation>
    <scope>NUCLEOTIDE SEQUENCE [LARGE SCALE GENOMIC DNA]</scope>
    <source>
        <strain evidence="4">CM1001059</strain>
    </source>
</reference>
<evidence type="ECO:0000256" key="2">
    <source>
        <dbReference type="SAM" id="Phobius"/>
    </source>
</evidence>
<reference evidence="3" key="2">
    <citation type="submission" date="2020-05" db="UniProtKB">
        <authorList>
            <consortium name="EnsemblMetazoa"/>
        </authorList>
    </citation>
    <scope>IDENTIFICATION</scope>
    <source>
        <strain evidence="3">CM1001059</strain>
    </source>
</reference>
<protein>
    <submittedName>
        <fullName evidence="3">Uncharacterized protein</fullName>
    </submittedName>
</protein>
<proteinExistence type="predicted"/>
<keyword evidence="4" id="KW-1185">Reference proteome</keyword>
<accession>A0A182TWA4</accession>
<feature type="transmembrane region" description="Helical" evidence="2">
    <location>
        <begin position="57"/>
        <end position="75"/>
    </location>
</feature>
<feature type="compositionally biased region" description="Polar residues" evidence="1">
    <location>
        <begin position="121"/>
        <end position="138"/>
    </location>
</feature>
<dbReference type="EnsemblMetazoa" id="AMEC009439-RA">
    <property type="protein sequence ID" value="AMEC009439-PA"/>
    <property type="gene ID" value="AMEC009439"/>
</dbReference>
<evidence type="ECO:0000313" key="3">
    <source>
        <dbReference type="EnsemblMetazoa" id="AMEC009439-PA"/>
    </source>
</evidence>
<feature type="transmembrane region" description="Helical" evidence="2">
    <location>
        <begin position="162"/>
        <end position="184"/>
    </location>
</feature>
<keyword evidence="2" id="KW-1133">Transmembrane helix</keyword>
<evidence type="ECO:0000313" key="4">
    <source>
        <dbReference type="Proteomes" id="UP000075902"/>
    </source>
</evidence>
<dbReference type="Proteomes" id="UP000075902">
    <property type="component" value="Unassembled WGS sequence"/>
</dbReference>